<comment type="subcellular location">
    <subcellularLocation>
        <location evidence="2">Cytoplasm</location>
    </subcellularLocation>
    <text evidence="2">Associated with two foci at the outer edges of the nucleoid region in young cells, and at four foci within both cell halves in older cells.</text>
</comment>
<dbReference type="PANTHER" id="PTHR33969:SF2">
    <property type="entry name" value="SEGREGATION AND CONDENSATION PROTEIN A"/>
    <property type="match status" value="1"/>
</dbReference>
<name>A0ABM8EMA8_9BACT</name>
<reference evidence="3 4" key="1">
    <citation type="submission" date="2022-12" db="EMBL/GenBank/DDBJ databases">
        <title>Polyphasic characterization of Geotalea uranireducens NIT-SL11 newly isolated from a complex of sewage sludge and microbially reduced graphene oxide.</title>
        <authorList>
            <person name="Xie L."/>
            <person name="Yoshida N."/>
            <person name="Meng L."/>
        </authorList>
    </citation>
    <scope>NUCLEOTIDE SEQUENCE [LARGE SCALE GENOMIC DNA]</scope>
    <source>
        <strain evidence="3 4">NIT-SL11</strain>
    </source>
</reference>
<proteinExistence type="inferred from homology"/>
<evidence type="ECO:0000313" key="3">
    <source>
        <dbReference type="EMBL" id="BDV43426.1"/>
    </source>
</evidence>
<dbReference type="Gene3D" id="1.10.10.580">
    <property type="entry name" value="Structural maintenance of chromosome 1. Chain E"/>
    <property type="match status" value="1"/>
</dbReference>
<dbReference type="InterPro" id="IPR023093">
    <property type="entry name" value="ScpA-like_C"/>
</dbReference>
<comment type="subunit">
    <text evidence="2">Component of a cohesin-like complex composed of ScpA, ScpB and the Smc homodimer, in which ScpA and ScpB bind to the head domain of Smc. The presence of the three proteins is required for the association of the complex with DNA.</text>
</comment>
<comment type="similarity">
    <text evidence="2">Belongs to the ScpA family.</text>
</comment>
<protein>
    <recommendedName>
        <fullName evidence="1 2">Segregation and condensation protein A</fullName>
    </recommendedName>
</protein>
<dbReference type="Pfam" id="PF02616">
    <property type="entry name" value="SMC_ScpA"/>
    <property type="match status" value="1"/>
</dbReference>
<dbReference type="InterPro" id="IPR003768">
    <property type="entry name" value="ScpA"/>
</dbReference>
<keyword evidence="2" id="KW-0159">Chromosome partition</keyword>
<dbReference type="Gene3D" id="6.10.250.2410">
    <property type="match status" value="1"/>
</dbReference>
<evidence type="ECO:0000256" key="2">
    <source>
        <dbReference type="HAMAP-Rule" id="MF_01805"/>
    </source>
</evidence>
<keyword evidence="4" id="KW-1185">Reference proteome</keyword>
<organism evidence="3 4">
    <name type="scientific">Geotalea uraniireducens</name>
    <dbReference type="NCBI Taxonomy" id="351604"/>
    <lineage>
        <taxon>Bacteria</taxon>
        <taxon>Pseudomonadati</taxon>
        <taxon>Thermodesulfobacteriota</taxon>
        <taxon>Desulfuromonadia</taxon>
        <taxon>Geobacterales</taxon>
        <taxon>Geobacteraceae</taxon>
        <taxon>Geotalea</taxon>
    </lineage>
</organism>
<dbReference type="HAMAP" id="MF_01805">
    <property type="entry name" value="ScpA"/>
    <property type="match status" value="1"/>
</dbReference>
<keyword evidence="2" id="KW-0131">Cell cycle</keyword>
<gene>
    <name evidence="2 3" type="primary">scpA</name>
    <name evidence="3" type="ORF">GURASL_23490</name>
</gene>
<comment type="function">
    <text evidence="2">Participates in chromosomal partition during cell division. May act via the formation of a condensin-like complex containing Smc and ScpB that pull DNA away from mid-cell into both cell halves.</text>
</comment>
<evidence type="ECO:0000313" key="4">
    <source>
        <dbReference type="Proteomes" id="UP001317705"/>
    </source>
</evidence>
<accession>A0ABM8EMA8</accession>
<keyword evidence="2" id="KW-0963">Cytoplasm</keyword>
<sequence>MSGEEHLPFYPEGGAAPYTVKLEVFEGPLDLLLHLIKKNEMDIYDIPLSIITKQYLEYIKLLKELNLEVAGEFLVMASTLLQIKSKTLLPTPVDEEGGEDEEEDPRAELVRRLLEYQQYKEAALTLTGRNLLGREHFARQVPFSEAEAAEGGDDALEVELFELIEAFQRILDRVSQESFHEVGADSITIAERISEILSMLEGKESLLFDELFPETVSRDYLIATFLAVLELCKLKAIKVIQANRYGSIWIAPAVIEEAEAPVEEGER</sequence>
<keyword evidence="2" id="KW-0132">Cell division</keyword>
<dbReference type="EMBL" id="AP027151">
    <property type="protein sequence ID" value="BDV43426.1"/>
    <property type="molecule type" value="Genomic_DNA"/>
</dbReference>
<dbReference type="RefSeq" id="WP_281999537.1">
    <property type="nucleotide sequence ID" value="NZ_AP027151.1"/>
</dbReference>
<evidence type="ECO:0000256" key="1">
    <source>
        <dbReference type="ARBA" id="ARBA00044777"/>
    </source>
</evidence>
<dbReference type="Proteomes" id="UP001317705">
    <property type="component" value="Chromosome"/>
</dbReference>
<dbReference type="PANTHER" id="PTHR33969">
    <property type="entry name" value="SEGREGATION AND CONDENSATION PROTEIN A"/>
    <property type="match status" value="1"/>
</dbReference>